<proteinExistence type="predicted"/>
<protein>
    <submittedName>
        <fullName evidence="1">2-polyprenyl-6-methoxyphenol hydroxylase-like FAD-dependent oxidoreductase</fullName>
    </submittedName>
</protein>
<name>A0ABV4FAB3_BRAEL</name>
<evidence type="ECO:0000313" key="2">
    <source>
        <dbReference type="Proteomes" id="UP001565471"/>
    </source>
</evidence>
<gene>
    <name evidence="1" type="ORF">ABIF29_007070</name>
</gene>
<dbReference type="Proteomes" id="UP001565471">
    <property type="component" value="Unassembled WGS sequence"/>
</dbReference>
<evidence type="ECO:0000313" key="1">
    <source>
        <dbReference type="EMBL" id="MEY9320271.1"/>
    </source>
</evidence>
<sequence>MNTSLVDAVVLGETLAGVVGRNRPETMLDVYESLRRPAAARVLGLAGRLTDMATTHGIFKRAARNVLLSFVDLVPIVKRQIEMNLSGLSRANLAHLPNYEHRQAA</sequence>
<keyword evidence="2" id="KW-1185">Reference proteome</keyword>
<dbReference type="Gene3D" id="3.50.50.60">
    <property type="entry name" value="FAD/NAD(P)-binding domain"/>
    <property type="match status" value="1"/>
</dbReference>
<accession>A0ABV4FAB3</accession>
<dbReference type="EMBL" id="JBGBZA010000002">
    <property type="protein sequence ID" value="MEY9320271.1"/>
    <property type="molecule type" value="Genomic_DNA"/>
</dbReference>
<dbReference type="RefSeq" id="WP_370199645.1">
    <property type="nucleotide sequence ID" value="NZ_JBGBYE010000001.1"/>
</dbReference>
<dbReference type="SUPFAM" id="SSF51905">
    <property type="entry name" value="FAD/NAD(P)-binding domain"/>
    <property type="match status" value="1"/>
</dbReference>
<organism evidence="1 2">
    <name type="scientific">Bradyrhizobium elkanii</name>
    <dbReference type="NCBI Taxonomy" id="29448"/>
    <lineage>
        <taxon>Bacteria</taxon>
        <taxon>Pseudomonadati</taxon>
        <taxon>Pseudomonadota</taxon>
        <taxon>Alphaproteobacteria</taxon>
        <taxon>Hyphomicrobiales</taxon>
        <taxon>Nitrobacteraceae</taxon>
        <taxon>Bradyrhizobium</taxon>
    </lineage>
</organism>
<dbReference type="InterPro" id="IPR036188">
    <property type="entry name" value="FAD/NAD-bd_sf"/>
</dbReference>
<reference evidence="1 2" key="1">
    <citation type="submission" date="2024-07" db="EMBL/GenBank/DDBJ databases">
        <title>Genomic Encyclopedia of Type Strains, Phase V (KMG-V): Genome sequencing to study the core and pangenomes of soil and plant-associated prokaryotes.</title>
        <authorList>
            <person name="Whitman W."/>
        </authorList>
    </citation>
    <scope>NUCLEOTIDE SEQUENCE [LARGE SCALE GENOMIC DNA]</scope>
    <source>
        <strain evidence="1 2">USDA 415</strain>
    </source>
</reference>
<comment type="caution">
    <text evidence="1">The sequence shown here is derived from an EMBL/GenBank/DDBJ whole genome shotgun (WGS) entry which is preliminary data.</text>
</comment>